<dbReference type="EMBL" id="CP165644">
    <property type="protein sequence ID" value="XDU67276.1"/>
    <property type="molecule type" value="Genomic_DNA"/>
</dbReference>
<sequence>MNELVTKTEKETITSLELLEKINEFREKEYKEKEKAGTLTKAEKKRGHFVEMEHRKLKRIILQEFNAENIFPVEYIDKKGEKREMFELTFRQAIRVASRESIIVRDKVFRYIEYLENELKKALERERLQVRAMGKALRNLETNTIQRLLEYGNIPKKKWKLYFANYTMIAYRIMGYKKKPERDEMNAQELSLLQQLETVINVTIIENISKNVPHYLIYQDCKDKATEVFRKVRSLFISEVDRITQKGFELME</sequence>
<protein>
    <submittedName>
        <fullName evidence="1">Uncharacterized protein</fullName>
    </submittedName>
</protein>
<name>A0AB39VIS1_9FUSO</name>
<organism evidence="1">
    <name type="scientific">Leptotrichia rugosa</name>
    <dbReference type="NCBI Taxonomy" id="3239302"/>
    <lineage>
        <taxon>Bacteria</taxon>
        <taxon>Fusobacteriati</taxon>
        <taxon>Fusobacteriota</taxon>
        <taxon>Fusobacteriia</taxon>
        <taxon>Fusobacteriales</taxon>
        <taxon>Leptotrichiaceae</taxon>
        <taxon>Leptotrichia</taxon>
    </lineage>
</organism>
<dbReference type="KEGG" id="lrug:AB8B22_02365"/>
<gene>
    <name evidence="1" type="ORF">AB8B22_02365</name>
</gene>
<dbReference type="AlphaFoldDB" id="A0AB39VIS1"/>
<dbReference type="RefSeq" id="WP_369711511.1">
    <property type="nucleotide sequence ID" value="NZ_CP165644.1"/>
</dbReference>
<proteinExistence type="predicted"/>
<evidence type="ECO:0000313" key="1">
    <source>
        <dbReference type="EMBL" id="XDU67276.1"/>
    </source>
</evidence>
<reference evidence="1" key="1">
    <citation type="submission" date="2024-07" db="EMBL/GenBank/DDBJ databases">
        <authorList>
            <person name="Li X.-J."/>
            <person name="Wang X."/>
        </authorList>
    </citation>
    <scope>NUCLEOTIDE SEQUENCE</scope>
    <source>
        <strain evidence="1">HSP-334</strain>
    </source>
</reference>
<accession>A0AB39VIS1</accession>